<dbReference type="RefSeq" id="WP_377474166.1">
    <property type="nucleotide sequence ID" value="NZ_JBHLWN010000111.1"/>
</dbReference>
<dbReference type="Pfam" id="PF10057">
    <property type="entry name" value="MpsC"/>
    <property type="match status" value="2"/>
</dbReference>
<feature type="domain" description="Na+-translocating membrane potential-generating system MpsC" evidence="1">
    <location>
        <begin position="6"/>
        <end position="107"/>
    </location>
</feature>
<accession>A0ABV6DUC2</accession>
<organism evidence="2 3">
    <name type="scientific">Paenibacillus chartarius</name>
    <dbReference type="NCBI Taxonomy" id="747481"/>
    <lineage>
        <taxon>Bacteria</taxon>
        <taxon>Bacillati</taxon>
        <taxon>Bacillota</taxon>
        <taxon>Bacilli</taxon>
        <taxon>Bacillales</taxon>
        <taxon>Paenibacillaceae</taxon>
        <taxon>Paenibacillus</taxon>
    </lineage>
</organism>
<keyword evidence="3" id="KW-1185">Reference proteome</keyword>
<evidence type="ECO:0000313" key="2">
    <source>
        <dbReference type="EMBL" id="MFC0216214.1"/>
    </source>
</evidence>
<evidence type="ECO:0000313" key="3">
    <source>
        <dbReference type="Proteomes" id="UP001589776"/>
    </source>
</evidence>
<name>A0ABV6DUC2_9BACL</name>
<reference evidence="2 3" key="1">
    <citation type="submission" date="2024-09" db="EMBL/GenBank/DDBJ databases">
        <authorList>
            <person name="Sun Q."/>
            <person name="Mori K."/>
        </authorList>
    </citation>
    <scope>NUCLEOTIDE SEQUENCE [LARGE SCALE GENOMIC DNA]</scope>
    <source>
        <strain evidence="2 3">CCM 7759</strain>
    </source>
</reference>
<proteinExistence type="predicted"/>
<dbReference type="Proteomes" id="UP001589776">
    <property type="component" value="Unassembled WGS sequence"/>
</dbReference>
<dbReference type="EMBL" id="JBHLWN010000111">
    <property type="protein sequence ID" value="MFC0216214.1"/>
    <property type="molecule type" value="Genomic_DNA"/>
</dbReference>
<evidence type="ECO:0000259" key="1">
    <source>
        <dbReference type="Pfam" id="PF10057"/>
    </source>
</evidence>
<dbReference type="InterPro" id="IPR018745">
    <property type="entry name" value="MpsC"/>
</dbReference>
<sequence length="233" mass="27069">MNNREASDRIAEYTNELLERLFGCRIENCTVYADGAYVCIYIHGFLTSMEEVLLKDGHLDVVRAARRQIISALMPELRGVIQMVMDSPVDRWFDDWSYTNNTGMLLLELQNKRPDRGEGEVTHPFYAAELKSEVSRLSALVEKVPDRIETRELHADVVLVVRRGLLVPIEKALHRKGFDHELLMTKEELEKSSFHHNGTFSDIFRRPVNDIFFDWRLAEDIGVIVFMLNRQNM</sequence>
<comment type="caution">
    <text evidence="2">The sequence shown here is derived from an EMBL/GenBank/DDBJ whole genome shotgun (WGS) entry which is preliminary data.</text>
</comment>
<gene>
    <name evidence="2" type="ORF">ACFFK0_27840</name>
</gene>
<protein>
    <submittedName>
        <fullName evidence="2">Na-translocating system protein MpsC family protein</fullName>
    </submittedName>
</protein>
<feature type="domain" description="Na+-translocating membrane potential-generating system MpsC" evidence="1">
    <location>
        <begin position="128"/>
        <end position="229"/>
    </location>
</feature>